<feature type="domain" description="Uracil-DNA glycosylase-like" evidence="18">
    <location>
        <begin position="37"/>
        <end position="186"/>
    </location>
</feature>
<keyword evidence="2" id="KW-1017">Isopeptide bond</keyword>
<dbReference type="PANTHER" id="PTHR12159:SF9">
    <property type="entry name" value="G_T MISMATCH-SPECIFIC THYMINE DNA GLYCOSYLASE"/>
    <property type="match status" value="1"/>
</dbReference>
<keyword evidence="5" id="KW-0832">Ubl conjugation</keyword>
<evidence type="ECO:0000256" key="9">
    <source>
        <dbReference type="ARBA" id="ARBA00023163"/>
    </source>
</evidence>
<accession>A0A1C7NBC8</accession>
<organism evidence="19 20">
    <name type="scientific">Choanephora cucurbitarum</name>
    <dbReference type="NCBI Taxonomy" id="101091"/>
    <lineage>
        <taxon>Eukaryota</taxon>
        <taxon>Fungi</taxon>
        <taxon>Fungi incertae sedis</taxon>
        <taxon>Mucoromycota</taxon>
        <taxon>Mucoromycotina</taxon>
        <taxon>Mucoromycetes</taxon>
        <taxon>Mucorales</taxon>
        <taxon>Mucorineae</taxon>
        <taxon>Choanephoraceae</taxon>
        <taxon>Choanephoroideae</taxon>
        <taxon>Choanephora</taxon>
    </lineage>
</organism>
<evidence type="ECO:0000256" key="15">
    <source>
        <dbReference type="ARBA" id="ARBA00066769"/>
    </source>
</evidence>
<evidence type="ECO:0000256" key="1">
    <source>
        <dbReference type="ARBA" id="ARBA00004123"/>
    </source>
</evidence>
<evidence type="ECO:0000256" key="6">
    <source>
        <dbReference type="ARBA" id="ARBA00022853"/>
    </source>
</evidence>
<evidence type="ECO:0000256" key="2">
    <source>
        <dbReference type="ARBA" id="ARBA00022499"/>
    </source>
</evidence>
<dbReference type="InterPro" id="IPR036895">
    <property type="entry name" value="Uracil-DNA_glycosylase-like_sf"/>
</dbReference>
<dbReference type="Pfam" id="PF03167">
    <property type="entry name" value="UDG"/>
    <property type="match status" value="1"/>
</dbReference>
<keyword evidence="20" id="KW-1185">Reference proteome</keyword>
<name>A0A1C7NBC8_9FUNG</name>
<dbReference type="GO" id="GO:0006285">
    <property type="term" value="P:base-excision repair, AP site formation"/>
    <property type="evidence" value="ECO:0007669"/>
    <property type="project" value="InterPro"/>
</dbReference>
<dbReference type="Gene3D" id="3.40.470.10">
    <property type="entry name" value="Uracil-DNA glycosylase-like domain"/>
    <property type="match status" value="1"/>
</dbReference>
<evidence type="ECO:0000256" key="3">
    <source>
        <dbReference type="ARBA" id="ARBA00022763"/>
    </source>
</evidence>
<evidence type="ECO:0000313" key="20">
    <source>
        <dbReference type="Proteomes" id="UP000093000"/>
    </source>
</evidence>
<dbReference type="AlphaFoldDB" id="A0A1C7NBC8"/>
<comment type="catalytic activity">
    <reaction evidence="12">
        <text>Hydrolyzes mismatched double-stranded DNA and polynucleotides, releasing free thymine.</text>
        <dbReference type="EC" id="3.2.2.29"/>
    </reaction>
</comment>
<evidence type="ECO:0000256" key="7">
    <source>
        <dbReference type="ARBA" id="ARBA00023015"/>
    </source>
</evidence>
<keyword evidence="3" id="KW-0227">DNA damage</keyword>
<comment type="subunit">
    <text evidence="14">Homodimer. Interacts with AICDA and GADD45A.</text>
</comment>
<dbReference type="FunFam" id="3.40.470.10:FF:000002">
    <property type="entry name" value="G/T mismatch-specific thymine DNA glycosylase"/>
    <property type="match status" value="1"/>
</dbReference>
<evidence type="ECO:0000256" key="12">
    <source>
        <dbReference type="ARBA" id="ARBA00052915"/>
    </source>
</evidence>
<evidence type="ECO:0000256" key="14">
    <source>
        <dbReference type="ARBA" id="ARBA00064519"/>
    </source>
</evidence>
<dbReference type="EC" id="3.2.2.29" evidence="15"/>
<sequence length="192" mass="21740">MSQRIKRTKSVSPYFREKKAKIQDTEQSYKGVSDILQYDLKVLFVGINPGLMSSTKGHHYAGPTNHFWPCLSESGLVDQKVTFEDDFDMPSRYRLGFTNLTARPSRKASDLSLSEQQEGIPILNEKISNYRPRIACFVGKGIYEIYSRQKRSTLGLQEQSIAWSNGEGETQLFVMPSTSGLVTSYLKPAKLE</sequence>
<dbReference type="InParanoid" id="A0A1C7NBC8"/>
<dbReference type="EMBL" id="LUGH01000313">
    <property type="protein sequence ID" value="OBZ86278.1"/>
    <property type="molecule type" value="Genomic_DNA"/>
</dbReference>
<evidence type="ECO:0000259" key="18">
    <source>
        <dbReference type="Pfam" id="PF03167"/>
    </source>
</evidence>
<dbReference type="STRING" id="101091.A0A1C7NBC8"/>
<evidence type="ECO:0000256" key="5">
    <source>
        <dbReference type="ARBA" id="ARBA00022843"/>
    </source>
</evidence>
<dbReference type="GO" id="GO:0003677">
    <property type="term" value="F:DNA binding"/>
    <property type="evidence" value="ECO:0007669"/>
    <property type="project" value="UniProtKB-ARBA"/>
</dbReference>
<dbReference type="InterPro" id="IPR005122">
    <property type="entry name" value="Uracil-DNA_glycosylase-like"/>
</dbReference>
<dbReference type="CDD" id="cd10028">
    <property type="entry name" value="UDG-F2_TDG_MUG"/>
    <property type="match status" value="1"/>
</dbReference>
<dbReference type="SUPFAM" id="SSF52141">
    <property type="entry name" value="Uracil-DNA glycosylase-like"/>
    <property type="match status" value="1"/>
</dbReference>
<dbReference type="PANTHER" id="PTHR12159">
    <property type="entry name" value="G/T AND G/U MISMATCH-SPECIFIC DNA GLYCOSYLASE"/>
    <property type="match status" value="1"/>
</dbReference>
<dbReference type="GO" id="GO:0005654">
    <property type="term" value="C:nucleoplasm"/>
    <property type="evidence" value="ECO:0007669"/>
    <property type="project" value="UniProtKB-ARBA"/>
</dbReference>
<comment type="caution">
    <text evidence="19">The sequence shown here is derived from an EMBL/GenBank/DDBJ whole genome shotgun (WGS) entry which is preliminary data.</text>
</comment>
<evidence type="ECO:0000256" key="11">
    <source>
        <dbReference type="ARBA" id="ARBA00023242"/>
    </source>
</evidence>
<dbReference type="Proteomes" id="UP000093000">
    <property type="component" value="Unassembled WGS sequence"/>
</dbReference>
<dbReference type="GO" id="GO:0040029">
    <property type="term" value="P:epigenetic regulation of gene expression"/>
    <property type="evidence" value="ECO:0007669"/>
    <property type="project" value="UniProtKB-ARBA"/>
</dbReference>
<evidence type="ECO:0000256" key="8">
    <source>
        <dbReference type="ARBA" id="ARBA00023159"/>
    </source>
</evidence>
<keyword evidence="11" id="KW-0539">Nucleus</keyword>
<evidence type="ECO:0000313" key="19">
    <source>
        <dbReference type="EMBL" id="OBZ86278.1"/>
    </source>
</evidence>
<gene>
    <name evidence="19" type="primary">TDG</name>
    <name evidence="19" type="ORF">A0J61_05667</name>
</gene>
<protein>
    <recommendedName>
        <fullName evidence="16">G/T mismatch-specific thymine DNA glycosylase</fullName>
        <ecNumber evidence="15">3.2.2.29</ecNumber>
    </recommendedName>
    <alternativeName>
        <fullName evidence="17">Thymine-DNA glycosylase</fullName>
    </alternativeName>
</protein>
<dbReference type="GO" id="GO:0004844">
    <property type="term" value="F:uracil DNA N-glycosylase activity"/>
    <property type="evidence" value="ECO:0007669"/>
    <property type="project" value="TreeGrafter"/>
</dbReference>
<keyword evidence="10" id="KW-0234">DNA repair</keyword>
<keyword evidence="8" id="KW-0010">Activator</keyword>
<evidence type="ECO:0000256" key="17">
    <source>
        <dbReference type="ARBA" id="ARBA00083221"/>
    </source>
</evidence>
<dbReference type="FunCoup" id="A0A1C7NBC8">
    <property type="interactions" value="19"/>
</dbReference>
<reference evidence="19 20" key="1">
    <citation type="submission" date="2016-03" db="EMBL/GenBank/DDBJ databases">
        <title>Choanephora cucurbitarum.</title>
        <authorList>
            <person name="Min B."/>
            <person name="Park H."/>
            <person name="Park J.-H."/>
            <person name="Shin H.-D."/>
            <person name="Choi I.-G."/>
        </authorList>
    </citation>
    <scope>NUCLEOTIDE SEQUENCE [LARGE SCALE GENOMIC DNA]</scope>
    <source>
        <strain evidence="19 20">KUS-F28377</strain>
    </source>
</reference>
<evidence type="ECO:0000256" key="10">
    <source>
        <dbReference type="ARBA" id="ARBA00023204"/>
    </source>
</evidence>
<keyword evidence="7" id="KW-0805">Transcription regulation</keyword>
<dbReference type="GO" id="GO:0141016">
    <property type="term" value="F:G/T mismatch-specific thymine-DNA glycosylase activity"/>
    <property type="evidence" value="ECO:0007669"/>
    <property type="project" value="UniProtKB-EC"/>
</dbReference>
<evidence type="ECO:0000256" key="13">
    <source>
        <dbReference type="ARBA" id="ARBA00061261"/>
    </source>
</evidence>
<keyword evidence="4" id="KW-0378">Hydrolase</keyword>
<dbReference type="GO" id="GO:0032183">
    <property type="term" value="F:SUMO binding"/>
    <property type="evidence" value="ECO:0007669"/>
    <property type="project" value="UniProtKB-ARBA"/>
</dbReference>
<evidence type="ECO:0000256" key="4">
    <source>
        <dbReference type="ARBA" id="ARBA00022801"/>
    </source>
</evidence>
<proteinExistence type="inferred from homology"/>
<keyword evidence="6" id="KW-0156">Chromatin regulator</keyword>
<evidence type="ECO:0000256" key="16">
    <source>
        <dbReference type="ARBA" id="ARBA00071248"/>
    </source>
</evidence>
<comment type="subcellular location">
    <subcellularLocation>
        <location evidence="1">Nucleus</location>
    </subcellularLocation>
</comment>
<dbReference type="OrthoDB" id="565731at2759"/>
<dbReference type="InterPro" id="IPR015637">
    <property type="entry name" value="MUG/TDG"/>
</dbReference>
<comment type="similarity">
    <text evidence="13">Belongs to the uracil-DNA glycosylase (UDG) superfamily. TDG/mug family.</text>
</comment>
<keyword evidence="9" id="KW-0804">Transcription</keyword>